<dbReference type="Ensembl" id="ENSSTUT00000095166.1">
    <property type="protein sequence ID" value="ENSSTUP00000089475.1"/>
    <property type="gene ID" value="ENSSTUG00000039246.1"/>
</dbReference>
<proteinExistence type="inferred from homology"/>
<dbReference type="PANTHER" id="PTHR19960">
    <property type="entry name" value="TEKTIN"/>
    <property type="match status" value="1"/>
</dbReference>
<evidence type="ECO:0000256" key="1">
    <source>
        <dbReference type="ARBA" id="ARBA00007209"/>
    </source>
</evidence>
<sequence>MATTSRKPGQRYRMTDWETNNKLLTDTAEHQRHQSQQTRQERRALRHQTACKVQRLRDRDCYGCLITNCIVNPVCLSLTLSLSQVKEEAERTLTDTSVPLEVVVDELVSDPQRGQLKREAQIIDTTQQELQQHISKAFEQLCCLKEAHQQLTFDLTNKSEALVVNQSCLSLTDRSPDISFKPDPTHIPTSASTHQESVQFTHYNMTQAEEAMQASLQLRETMTYTRIQVSQNDLEAQRITTGFNLRKRAHQLQQACSQLRWQHTTREEITDLLRGIHCLEQELLPTECPLKLVHTRLENRNSRPGVDLCRDQEYFCLIKKK</sequence>
<dbReference type="InterPro" id="IPR000435">
    <property type="entry name" value="Tektins"/>
</dbReference>
<evidence type="ECO:0000313" key="4">
    <source>
        <dbReference type="Ensembl" id="ENSSTUP00000089475.1"/>
    </source>
</evidence>
<dbReference type="AlphaFoldDB" id="A0A674D0K8"/>
<evidence type="ECO:0000256" key="2">
    <source>
        <dbReference type="ARBA" id="ARBA00022490"/>
    </source>
</evidence>
<comment type="similarity">
    <text evidence="1 3">Belongs to the tektin family.</text>
</comment>
<evidence type="ECO:0000256" key="3">
    <source>
        <dbReference type="RuleBase" id="RU367040"/>
    </source>
</evidence>
<gene>
    <name evidence="4" type="primary">TEKT2</name>
</gene>
<dbReference type="GO" id="GO:0005634">
    <property type="term" value="C:nucleus"/>
    <property type="evidence" value="ECO:0007669"/>
    <property type="project" value="TreeGrafter"/>
</dbReference>
<keyword evidence="2" id="KW-0963">Cytoplasm</keyword>
<comment type="subcellular location">
    <subcellularLocation>
        <location evidence="3">Cytoplasm</location>
        <location evidence="3">Cytoskeleton</location>
        <location evidence="3">Cilium axoneme</location>
    </subcellularLocation>
</comment>
<reference evidence="4" key="2">
    <citation type="submission" date="2025-09" db="UniProtKB">
        <authorList>
            <consortium name="Ensembl"/>
        </authorList>
    </citation>
    <scope>IDENTIFICATION</scope>
</reference>
<dbReference type="PANTHER" id="PTHR19960:SF7">
    <property type="entry name" value="TEKTIN"/>
    <property type="match status" value="1"/>
</dbReference>
<evidence type="ECO:0000313" key="5">
    <source>
        <dbReference type="Proteomes" id="UP000472277"/>
    </source>
</evidence>
<dbReference type="GO" id="GO:0060271">
    <property type="term" value="P:cilium assembly"/>
    <property type="evidence" value="ECO:0007669"/>
    <property type="project" value="UniProtKB-UniRule"/>
</dbReference>
<keyword evidence="3" id="KW-0966">Cell projection</keyword>
<dbReference type="GO" id="GO:0060294">
    <property type="term" value="P:cilium movement involved in cell motility"/>
    <property type="evidence" value="ECO:0007669"/>
    <property type="project" value="UniProtKB-UniRule"/>
</dbReference>
<keyword evidence="3" id="KW-0282">Flagellum</keyword>
<dbReference type="Proteomes" id="UP000472277">
    <property type="component" value="Chromosome 37"/>
</dbReference>
<organism evidence="4 5">
    <name type="scientific">Salmo trutta</name>
    <name type="common">Brown trout</name>
    <dbReference type="NCBI Taxonomy" id="8032"/>
    <lineage>
        <taxon>Eukaryota</taxon>
        <taxon>Metazoa</taxon>
        <taxon>Chordata</taxon>
        <taxon>Craniata</taxon>
        <taxon>Vertebrata</taxon>
        <taxon>Euteleostomi</taxon>
        <taxon>Actinopterygii</taxon>
        <taxon>Neopterygii</taxon>
        <taxon>Teleostei</taxon>
        <taxon>Protacanthopterygii</taxon>
        <taxon>Salmoniformes</taxon>
        <taxon>Salmonidae</taxon>
        <taxon>Salmoninae</taxon>
        <taxon>Salmo</taxon>
    </lineage>
</organism>
<accession>A0A674D0K8</accession>
<dbReference type="Pfam" id="PF03148">
    <property type="entry name" value="Tektin"/>
    <property type="match status" value="1"/>
</dbReference>
<dbReference type="GeneTree" id="ENSGT00950000182894"/>
<dbReference type="InterPro" id="IPR048256">
    <property type="entry name" value="Tektin-like"/>
</dbReference>
<keyword evidence="5" id="KW-1185">Reference proteome</keyword>
<name>A0A674D0K8_SALTR</name>
<reference evidence="4" key="1">
    <citation type="submission" date="2025-08" db="UniProtKB">
        <authorList>
            <consortium name="Ensembl"/>
        </authorList>
    </citation>
    <scope>IDENTIFICATION</scope>
</reference>
<protein>
    <recommendedName>
        <fullName evidence="3">Tektin</fullName>
    </recommendedName>
</protein>
<keyword evidence="3" id="KW-0969">Cilium</keyword>
<dbReference type="GO" id="GO:0015630">
    <property type="term" value="C:microtubule cytoskeleton"/>
    <property type="evidence" value="ECO:0007669"/>
    <property type="project" value="UniProtKB-UniRule"/>
</dbReference>
<dbReference type="GO" id="GO:0005930">
    <property type="term" value="C:axoneme"/>
    <property type="evidence" value="ECO:0007669"/>
    <property type="project" value="UniProtKB-SubCell"/>
</dbReference>